<dbReference type="Proteomes" id="UP000588158">
    <property type="component" value="Unassembled WGS sequence"/>
</dbReference>
<feature type="transmembrane region" description="Helical" evidence="6">
    <location>
        <begin position="77"/>
        <end position="95"/>
    </location>
</feature>
<feature type="compositionally biased region" description="Basic and acidic residues" evidence="5">
    <location>
        <begin position="395"/>
        <end position="412"/>
    </location>
</feature>
<feature type="transmembrane region" description="Helical" evidence="6">
    <location>
        <begin position="165"/>
        <end position="182"/>
    </location>
</feature>
<keyword evidence="3 6" id="KW-1133">Transmembrane helix</keyword>
<feature type="region of interest" description="Disordered" evidence="5">
    <location>
        <begin position="354"/>
        <end position="412"/>
    </location>
</feature>
<evidence type="ECO:0000256" key="6">
    <source>
        <dbReference type="SAM" id="Phobius"/>
    </source>
</evidence>
<evidence type="ECO:0000259" key="7">
    <source>
        <dbReference type="Pfam" id="PF04932"/>
    </source>
</evidence>
<evidence type="ECO:0000313" key="9">
    <source>
        <dbReference type="Proteomes" id="UP000588158"/>
    </source>
</evidence>
<feature type="transmembrane region" description="Helical" evidence="6">
    <location>
        <begin position="52"/>
        <end position="70"/>
    </location>
</feature>
<evidence type="ECO:0000256" key="3">
    <source>
        <dbReference type="ARBA" id="ARBA00022989"/>
    </source>
</evidence>
<feature type="transmembrane region" description="Helical" evidence="6">
    <location>
        <begin position="283"/>
        <end position="303"/>
    </location>
</feature>
<sequence>MMGTRAAAARGAHSARVLGIVVGFGVLAGAWWVLVLVGASARGAELGASARYLAFPLALLLGLGIGRLGARRAGGGAGVLIPAAAASAALVLLLVPLYANAQAAAGVQLVALSGLMLRGVRARSRPPSSADGGAVPRPERVALLTLALCAVTVVLGVLLAVRSQAAAILLLPVAAAAVLPAVGAGRRTGSVRAVAVAGLGAIAAAIAAVLLLARAETWPRELRETESLSYARHSLWSDALLLWSAHPLTGAGPGAFYDYSATARSEEHLRAVHSSILQVGSEFGLLGALLLLVVLAAGVLLAARGDPGPALLGIAAWSALAVHSMIDHLYEFPVVVILAGLVVGWAGARPPRPTGPPIPTALPQAPSPAKSPSDACSGQQSHRGSRGGGQPLRGEFSERSRPRLSREVPPRS</sequence>
<evidence type="ECO:0000256" key="4">
    <source>
        <dbReference type="ARBA" id="ARBA00023136"/>
    </source>
</evidence>
<reference evidence="8 9" key="1">
    <citation type="submission" date="2020-08" db="EMBL/GenBank/DDBJ databases">
        <title>Sequencing the genomes of 1000 actinobacteria strains.</title>
        <authorList>
            <person name="Klenk H.-P."/>
        </authorList>
    </citation>
    <scope>NUCLEOTIDE SEQUENCE [LARGE SCALE GENOMIC DNA]</scope>
    <source>
        <strain evidence="8 9">DSM 28796</strain>
    </source>
</reference>
<proteinExistence type="predicted"/>
<dbReference type="InterPro" id="IPR007016">
    <property type="entry name" value="O-antigen_ligase-rel_domated"/>
</dbReference>
<feature type="transmembrane region" description="Helical" evidence="6">
    <location>
        <begin position="332"/>
        <end position="348"/>
    </location>
</feature>
<dbReference type="PANTHER" id="PTHR37422:SF13">
    <property type="entry name" value="LIPOPOLYSACCHARIDE BIOSYNTHESIS PROTEIN PA4999-RELATED"/>
    <property type="match status" value="1"/>
</dbReference>
<dbReference type="AlphaFoldDB" id="A0A841AI34"/>
<dbReference type="Pfam" id="PF04932">
    <property type="entry name" value="Wzy_C"/>
    <property type="match status" value="1"/>
</dbReference>
<dbReference type="GO" id="GO:0016020">
    <property type="term" value="C:membrane"/>
    <property type="evidence" value="ECO:0007669"/>
    <property type="project" value="UniProtKB-SubCell"/>
</dbReference>
<feature type="domain" description="O-antigen ligase-related" evidence="7">
    <location>
        <begin position="153"/>
        <end position="292"/>
    </location>
</feature>
<accession>A0A841AI34</accession>
<feature type="transmembrane region" description="Helical" evidence="6">
    <location>
        <begin position="20"/>
        <end position="40"/>
    </location>
</feature>
<organism evidence="8 9">
    <name type="scientific">Brachybacterium aquaticum</name>
    <dbReference type="NCBI Taxonomy" id="1432564"/>
    <lineage>
        <taxon>Bacteria</taxon>
        <taxon>Bacillati</taxon>
        <taxon>Actinomycetota</taxon>
        <taxon>Actinomycetes</taxon>
        <taxon>Micrococcales</taxon>
        <taxon>Dermabacteraceae</taxon>
        <taxon>Brachybacterium</taxon>
    </lineage>
</organism>
<protein>
    <recommendedName>
        <fullName evidence="7">O-antigen ligase-related domain-containing protein</fullName>
    </recommendedName>
</protein>
<feature type="transmembrane region" description="Helical" evidence="6">
    <location>
        <begin position="141"/>
        <end position="159"/>
    </location>
</feature>
<evidence type="ECO:0000256" key="2">
    <source>
        <dbReference type="ARBA" id="ARBA00022692"/>
    </source>
</evidence>
<dbReference type="PANTHER" id="PTHR37422">
    <property type="entry name" value="TEICHURONIC ACID BIOSYNTHESIS PROTEIN TUAE"/>
    <property type="match status" value="1"/>
</dbReference>
<feature type="transmembrane region" description="Helical" evidence="6">
    <location>
        <begin position="194"/>
        <end position="213"/>
    </location>
</feature>
<evidence type="ECO:0000313" key="8">
    <source>
        <dbReference type="EMBL" id="MBB5832714.1"/>
    </source>
</evidence>
<comment type="subcellular location">
    <subcellularLocation>
        <location evidence="1">Membrane</location>
        <topology evidence="1">Multi-pass membrane protein</topology>
    </subcellularLocation>
</comment>
<comment type="caution">
    <text evidence="8">The sequence shown here is derived from an EMBL/GenBank/DDBJ whole genome shotgun (WGS) entry which is preliminary data.</text>
</comment>
<dbReference type="EMBL" id="JACHLZ010000001">
    <property type="protein sequence ID" value="MBB5832714.1"/>
    <property type="molecule type" value="Genomic_DNA"/>
</dbReference>
<gene>
    <name evidence="8" type="ORF">HNR70_002527</name>
</gene>
<keyword evidence="9" id="KW-1185">Reference proteome</keyword>
<name>A0A841AI34_9MICO</name>
<evidence type="ECO:0000256" key="5">
    <source>
        <dbReference type="SAM" id="MobiDB-lite"/>
    </source>
</evidence>
<evidence type="ECO:0000256" key="1">
    <source>
        <dbReference type="ARBA" id="ARBA00004141"/>
    </source>
</evidence>
<dbReference type="InterPro" id="IPR051533">
    <property type="entry name" value="WaaL-like"/>
</dbReference>
<keyword evidence="4 6" id="KW-0472">Membrane</keyword>
<keyword evidence="2 6" id="KW-0812">Transmembrane</keyword>